<keyword evidence="2 3" id="KW-0786">Thiamine pyrophosphate</keyword>
<dbReference type="InterPro" id="IPR029061">
    <property type="entry name" value="THDP-binding"/>
</dbReference>
<dbReference type="PANTHER" id="PTHR18968:SF13">
    <property type="entry name" value="ACETOLACTATE SYNTHASE CATALYTIC SUBUNIT, MITOCHONDRIAL"/>
    <property type="match status" value="1"/>
</dbReference>
<dbReference type="NCBIfam" id="NF005712">
    <property type="entry name" value="PRK07524.1"/>
    <property type="match status" value="1"/>
</dbReference>
<dbReference type="Pfam" id="PF00205">
    <property type="entry name" value="TPP_enzyme_M"/>
    <property type="match status" value="1"/>
</dbReference>
<dbReference type="InterPro" id="IPR045229">
    <property type="entry name" value="TPP_enz"/>
</dbReference>
<accession>A0ABT9HD37</accession>
<dbReference type="InterPro" id="IPR029035">
    <property type="entry name" value="DHS-like_NAD/FAD-binding_dom"/>
</dbReference>
<dbReference type="RefSeq" id="WP_305935370.1">
    <property type="nucleotide sequence ID" value="NZ_JAVAJI010000001.1"/>
</dbReference>
<dbReference type="EMBL" id="JAVAJI010000001">
    <property type="protein sequence ID" value="MDP4543686.1"/>
    <property type="molecule type" value="Genomic_DNA"/>
</dbReference>
<feature type="domain" description="Thiamine pyrophosphate enzyme TPP-binding" evidence="5">
    <location>
        <begin position="431"/>
        <end position="564"/>
    </location>
</feature>
<dbReference type="Gene3D" id="3.40.50.1220">
    <property type="entry name" value="TPP-binding domain"/>
    <property type="match status" value="1"/>
</dbReference>
<sequence length="583" mass="62895">MTHSLQTPSLLPNSAPTASSLTCGELLVQWLEYYGVETVFGIPGVHTVELYRGLPNTNIRHVTPRHEQGAGFMADGYYRASGKVGVCFIITGPGMTNIMTAMAQALADSIPMLVISSVNKVQHTGSGEGHLHELHDQQGMVSKVALMSKTIWQPESLPKVIAEAFALFNAARPGPVHIQLPIDVITADARRVAKPPKLNKLNKLDTSLNSQSANNILVQPQANKPLPHPAQLDLIVETLKTAKNPVLLYGGGCVDVNHDAQKLSELIDAPTFLTINAKGLLPPAHPLSLGSNQSLAAGRAVISEADLVLAIGTELGETDYDVFFNGEFKINGTLIRIDCDAQQLQRPFRADIALLSDAQMAISGLCTRLANQPLHHQAAPRVAKVKQALIEEMTPDFAGQNALLQLIRDEVEDVIFVGDSTQPVYSGNLGFEALTTRRWFNSSTGFGTLGYGLPAAIGAMIGSKAPVISLIGDGGIQFTIAELICAAELELPLIVLLWNNQGYGEIRRYMQEGGLPLIGVNIKTPNFERLAAGFGAGYRRITDKQQLIEALKEDIKGKQPIIYEVDEADAFLLEMGKGFTCFS</sequence>
<dbReference type="CDD" id="cd00568">
    <property type="entry name" value="TPP_enzymes"/>
    <property type="match status" value="1"/>
</dbReference>
<reference evidence="7 8" key="1">
    <citation type="submission" date="2023-08" db="EMBL/GenBank/DDBJ databases">
        <authorList>
            <person name="Kumar R."/>
        </authorList>
    </citation>
    <scope>NUCLEOTIDE SEQUENCE [LARGE SCALE GENOMIC DNA]</scope>
    <source>
        <strain evidence="7 8">LUR13</strain>
    </source>
</reference>
<dbReference type="InterPro" id="IPR012001">
    <property type="entry name" value="Thiamin_PyroP_enz_TPP-bd_dom"/>
</dbReference>
<organism evidence="7 8">
    <name type="scientific">Psychrobacter faecalis</name>
    <dbReference type="NCBI Taxonomy" id="180588"/>
    <lineage>
        <taxon>Bacteria</taxon>
        <taxon>Pseudomonadati</taxon>
        <taxon>Pseudomonadota</taxon>
        <taxon>Gammaproteobacteria</taxon>
        <taxon>Moraxellales</taxon>
        <taxon>Moraxellaceae</taxon>
        <taxon>Psychrobacter</taxon>
    </lineage>
</organism>
<dbReference type="SUPFAM" id="SSF52518">
    <property type="entry name" value="Thiamin diphosphate-binding fold (THDP-binding)"/>
    <property type="match status" value="2"/>
</dbReference>
<dbReference type="Pfam" id="PF02775">
    <property type="entry name" value="TPP_enzyme_C"/>
    <property type="match status" value="1"/>
</dbReference>
<evidence type="ECO:0000256" key="3">
    <source>
        <dbReference type="RuleBase" id="RU362132"/>
    </source>
</evidence>
<protein>
    <submittedName>
        <fullName evidence="7">5-guanidino-2-oxopentanoate decarboxylase</fullName>
    </submittedName>
</protein>
<dbReference type="CDD" id="cd07035">
    <property type="entry name" value="TPP_PYR_POX_like"/>
    <property type="match status" value="1"/>
</dbReference>
<proteinExistence type="inferred from homology"/>
<comment type="similarity">
    <text evidence="1 3">Belongs to the TPP enzyme family.</text>
</comment>
<dbReference type="SUPFAM" id="SSF52467">
    <property type="entry name" value="DHS-like NAD/FAD-binding domain"/>
    <property type="match status" value="1"/>
</dbReference>
<feature type="domain" description="Thiamine pyrophosphate enzyme N-terminal TPP-binding" evidence="6">
    <location>
        <begin position="22"/>
        <end position="140"/>
    </location>
</feature>
<evidence type="ECO:0000259" key="5">
    <source>
        <dbReference type="Pfam" id="PF02775"/>
    </source>
</evidence>
<dbReference type="InterPro" id="IPR011766">
    <property type="entry name" value="TPP_enzyme_TPP-bd"/>
</dbReference>
<dbReference type="Pfam" id="PF02776">
    <property type="entry name" value="TPP_enzyme_N"/>
    <property type="match status" value="1"/>
</dbReference>
<evidence type="ECO:0000256" key="2">
    <source>
        <dbReference type="ARBA" id="ARBA00023052"/>
    </source>
</evidence>
<keyword evidence="8" id="KW-1185">Reference proteome</keyword>
<evidence type="ECO:0000259" key="6">
    <source>
        <dbReference type="Pfam" id="PF02776"/>
    </source>
</evidence>
<dbReference type="Proteomes" id="UP001228171">
    <property type="component" value="Unassembled WGS sequence"/>
</dbReference>
<evidence type="ECO:0000259" key="4">
    <source>
        <dbReference type="Pfam" id="PF00205"/>
    </source>
</evidence>
<evidence type="ECO:0000313" key="7">
    <source>
        <dbReference type="EMBL" id="MDP4543686.1"/>
    </source>
</evidence>
<gene>
    <name evidence="7" type="ORF">Q8P09_01125</name>
</gene>
<feature type="domain" description="Thiamine pyrophosphate enzyme central" evidence="4">
    <location>
        <begin position="234"/>
        <end position="363"/>
    </location>
</feature>
<evidence type="ECO:0000313" key="8">
    <source>
        <dbReference type="Proteomes" id="UP001228171"/>
    </source>
</evidence>
<dbReference type="Gene3D" id="3.40.50.970">
    <property type="match status" value="2"/>
</dbReference>
<dbReference type="PANTHER" id="PTHR18968">
    <property type="entry name" value="THIAMINE PYROPHOSPHATE ENZYMES"/>
    <property type="match status" value="1"/>
</dbReference>
<name>A0ABT9HD37_9GAMM</name>
<comment type="caution">
    <text evidence="7">The sequence shown here is derived from an EMBL/GenBank/DDBJ whole genome shotgun (WGS) entry which is preliminary data.</text>
</comment>
<dbReference type="InterPro" id="IPR012000">
    <property type="entry name" value="Thiamin_PyroP_enz_cen_dom"/>
</dbReference>
<evidence type="ECO:0000256" key="1">
    <source>
        <dbReference type="ARBA" id="ARBA00007812"/>
    </source>
</evidence>